<protein>
    <submittedName>
        <fullName evidence="2">CubicO group peptidase (Beta-lactamase class C family)</fullName>
    </submittedName>
</protein>
<dbReference type="InterPro" id="IPR001466">
    <property type="entry name" value="Beta-lactam-related"/>
</dbReference>
<organism evidence="2 3">
    <name type="scientific">Umezawaea tangerina</name>
    <dbReference type="NCBI Taxonomy" id="84725"/>
    <lineage>
        <taxon>Bacteria</taxon>
        <taxon>Bacillati</taxon>
        <taxon>Actinomycetota</taxon>
        <taxon>Actinomycetes</taxon>
        <taxon>Pseudonocardiales</taxon>
        <taxon>Pseudonocardiaceae</taxon>
        <taxon>Umezawaea</taxon>
    </lineage>
</organism>
<dbReference type="Proteomes" id="UP000239494">
    <property type="component" value="Unassembled WGS sequence"/>
</dbReference>
<dbReference type="InterPro" id="IPR050491">
    <property type="entry name" value="AmpC-like"/>
</dbReference>
<reference evidence="2 3" key="1">
    <citation type="submission" date="2018-03" db="EMBL/GenBank/DDBJ databases">
        <title>Genomic Encyclopedia of Archaeal and Bacterial Type Strains, Phase II (KMG-II): from individual species to whole genera.</title>
        <authorList>
            <person name="Goeker M."/>
        </authorList>
    </citation>
    <scope>NUCLEOTIDE SEQUENCE [LARGE SCALE GENOMIC DNA]</scope>
    <source>
        <strain evidence="2 3">DSM 44720</strain>
    </source>
</reference>
<dbReference type="RefSeq" id="WP_106189746.1">
    <property type="nucleotide sequence ID" value="NZ_PVTF01000007.1"/>
</dbReference>
<dbReference type="EMBL" id="PVTF01000007">
    <property type="protein sequence ID" value="PRY39861.1"/>
    <property type="molecule type" value="Genomic_DNA"/>
</dbReference>
<evidence type="ECO:0000313" key="3">
    <source>
        <dbReference type="Proteomes" id="UP000239494"/>
    </source>
</evidence>
<dbReference type="AlphaFoldDB" id="A0A2T0T2J0"/>
<feature type="domain" description="Beta-lactamase-related" evidence="1">
    <location>
        <begin position="7"/>
        <end position="324"/>
    </location>
</feature>
<dbReference type="SUPFAM" id="SSF56601">
    <property type="entry name" value="beta-lactamase/transpeptidase-like"/>
    <property type="match status" value="1"/>
</dbReference>
<proteinExistence type="predicted"/>
<sequence length="449" mass="47427">MDQLALRDRLAGLAERHHVVGASVAVAVGDDTATAATGVLNLRTGTPATVDSVFQIGSITKIWTTTLALQLVDEGLLDLDRPLVTYLPDFRVLDEATTAAVTARHLLNHTSGIAGDFFPDTGRGDDTLARFTAELADLAPSHPLGATMSYSNSGFTLLGRLVEVLRGATWDAVLRDRLLDPLGLDAVGTLPEEALLRGAAVGHIGGEVTPTWGLPRCVGPAGLIHARAADLVTFARLHLADGVTASGERLLSAESAAAMREPEVAIPEPWTSGSHVGLGWMLFDWGTSVYGHDGSTLGQHAYLRVVPGPVPVVVALLTNGGDHDQLYQDLFTELLAEHAGVAVPPPLRPPPGPSDRTADDIAGTYERPSMTLVVREHTDGPVLIARPSGVVAASLGTDEIRGPLVPFAPDAFLTRFPGHPGWLPVVFHRLDDGTRYVHVSGQATARKET</sequence>
<evidence type="ECO:0000313" key="2">
    <source>
        <dbReference type="EMBL" id="PRY39861.1"/>
    </source>
</evidence>
<dbReference type="Gene3D" id="3.40.710.10">
    <property type="entry name" value="DD-peptidase/beta-lactamase superfamily"/>
    <property type="match status" value="1"/>
</dbReference>
<dbReference type="OrthoDB" id="262125at2"/>
<accession>A0A2T0T2J0</accession>
<gene>
    <name evidence="2" type="ORF">CLV43_107448</name>
</gene>
<dbReference type="InterPro" id="IPR012338">
    <property type="entry name" value="Beta-lactam/transpept-like"/>
</dbReference>
<dbReference type="PANTHER" id="PTHR46825:SF8">
    <property type="entry name" value="BETA-LACTAMASE-RELATED"/>
    <property type="match status" value="1"/>
</dbReference>
<name>A0A2T0T2J0_9PSEU</name>
<comment type="caution">
    <text evidence="2">The sequence shown here is derived from an EMBL/GenBank/DDBJ whole genome shotgun (WGS) entry which is preliminary data.</text>
</comment>
<dbReference type="PANTHER" id="PTHR46825">
    <property type="entry name" value="D-ALANYL-D-ALANINE-CARBOXYPEPTIDASE/ENDOPEPTIDASE AMPH"/>
    <property type="match status" value="1"/>
</dbReference>
<dbReference type="Pfam" id="PF00144">
    <property type="entry name" value="Beta-lactamase"/>
    <property type="match status" value="1"/>
</dbReference>
<evidence type="ECO:0000259" key="1">
    <source>
        <dbReference type="Pfam" id="PF00144"/>
    </source>
</evidence>
<keyword evidence="3" id="KW-1185">Reference proteome</keyword>